<proteinExistence type="predicted"/>
<dbReference type="Proteomes" id="UP000288805">
    <property type="component" value="Unassembled WGS sequence"/>
</dbReference>
<dbReference type="InterPro" id="IPR043502">
    <property type="entry name" value="DNA/RNA_pol_sf"/>
</dbReference>
<dbReference type="AlphaFoldDB" id="A0A438DVK5"/>
<dbReference type="Gene3D" id="3.10.10.10">
    <property type="entry name" value="HIV Type 1 Reverse Transcriptase, subunit A, domain 1"/>
    <property type="match status" value="1"/>
</dbReference>
<evidence type="ECO:0000256" key="1">
    <source>
        <dbReference type="SAM" id="MobiDB-lite"/>
    </source>
</evidence>
<dbReference type="EMBL" id="QGNW01001482">
    <property type="protein sequence ID" value="RVW39462.1"/>
    <property type="molecule type" value="Genomic_DNA"/>
</dbReference>
<feature type="region of interest" description="Disordered" evidence="1">
    <location>
        <begin position="202"/>
        <end position="222"/>
    </location>
</feature>
<dbReference type="PANTHER" id="PTHR24559:SF444">
    <property type="entry name" value="REVERSE TRANSCRIPTASE DOMAIN-CONTAINING PROTEIN"/>
    <property type="match status" value="1"/>
</dbReference>
<reference evidence="2 3" key="1">
    <citation type="journal article" date="2018" name="PLoS Genet.">
        <title>Population sequencing reveals clonal diversity and ancestral inbreeding in the grapevine cultivar Chardonnay.</title>
        <authorList>
            <person name="Roach M.J."/>
            <person name="Johnson D.L."/>
            <person name="Bohlmann J."/>
            <person name="van Vuuren H.J."/>
            <person name="Jones S.J."/>
            <person name="Pretorius I.S."/>
            <person name="Schmidt S.A."/>
            <person name="Borneman A.R."/>
        </authorList>
    </citation>
    <scope>NUCLEOTIDE SEQUENCE [LARGE SCALE GENOMIC DNA]</scope>
    <source>
        <strain evidence="3">cv. Chardonnay</strain>
        <tissue evidence="2">Leaf</tissue>
    </source>
</reference>
<dbReference type="Gene3D" id="3.30.70.270">
    <property type="match status" value="1"/>
</dbReference>
<gene>
    <name evidence="2" type="ORF">CK203_101506</name>
</gene>
<comment type="caution">
    <text evidence="2">The sequence shown here is derived from an EMBL/GenBank/DDBJ whole genome shotgun (WGS) entry which is preliminary data.</text>
</comment>
<dbReference type="SUPFAM" id="SSF56672">
    <property type="entry name" value="DNA/RNA polymerases"/>
    <property type="match status" value="1"/>
</dbReference>
<dbReference type="PANTHER" id="PTHR24559">
    <property type="entry name" value="TRANSPOSON TY3-I GAG-POL POLYPROTEIN"/>
    <property type="match status" value="1"/>
</dbReference>
<accession>A0A438DVK5</accession>
<dbReference type="InterPro" id="IPR053134">
    <property type="entry name" value="RNA-dir_DNA_polymerase"/>
</dbReference>
<sequence>MCEKLDPRVLLSHLQNWLIRRNNSNYRSLAEKDSLAAYPLLPLALSQDSDCVTYVSSLLAPEELKAIQGVLQQNKEVLRGLILICPESIHQVKIIQGEVEKLFTTWFIREVEYPKWLANVVVVPKNEDVFSNYHQILMFQLNEEKTVFIMPHGLYYYRVMSFGLKNVRATYQKLMTKIFKPLIGHIVEVYIDEIVEPAQPDGKVTTNEHLKRSNAMSRNHPS</sequence>
<protein>
    <submittedName>
        <fullName evidence="2">Uncharacterized protein</fullName>
    </submittedName>
</protein>
<dbReference type="InterPro" id="IPR043128">
    <property type="entry name" value="Rev_trsase/Diguanyl_cyclase"/>
</dbReference>
<organism evidence="2 3">
    <name type="scientific">Vitis vinifera</name>
    <name type="common">Grape</name>
    <dbReference type="NCBI Taxonomy" id="29760"/>
    <lineage>
        <taxon>Eukaryota</taxon>
        <taxon>Viridiplantae</taxon>
        <taxon>Streptophyta</taxon>
        <taxon>Embryophyta</taxon>
        <taxon>Tracheophyta</taxon>
        <taxon>Spermatophyta</taxon>
        <taxon>Magnoliopsida</taxon>
        <taxon>eudicotyledons</taxon>
        <taxon>Gunneridae</taxon>
        <taxon>Pentapetalae</taxon>
        <taxon>rosids</taxon>
        <taxon>Vitales</taxon>
        <taxon>Vitaceae</taxon>
        <taxon>Viteae</taxon>
        <taxon>Vitis</taxon>
    </lineage>
</organism>
<name>A0A438DVK5_VITVI</name>
<evidence type="ECO:0000313" key="2">
    <source>
        <dbReference type="EMBL" id="RVW39462.1"/>
    </source>
</evidence>
<evidence type="ECO:0000313" key="3">
    <source>
        <dbReference type="Proteomes" id="UP000288805"/>
    </source>
</evidence>